<keyword evidence="1" id="KW-0732">Signal</keyword>
<evidence type="ECO:0000313" key="3">
    <source>
        <dbReference type="WBParaSite" id="Pan_g3858.t1"/>
    </source>
</evidence>
<feature type="signal peptide" evidence="1">
    <location>
        <begin position="1"/>
        <end position="19"/>
    </location>
</feature>
<keyword evidence="2" id="KW-1185">Reference proteome</keyword>
<proteinExistence type="predicted"/>
<evidence type="ECO:0000313" key="2">
    <source>
        <dbReference type="Proteomes" id="UP000492821"/>
    </source>
</evidence>
<sequence>MFCNASCWLMAALVKRWNAKMVFLWSEGSPVWLVLERPGREAGDYTLLWKADAATTIPQPGTTQSTIGWVFLPRFNLPKFEDPTRNRLQFRWRI</sequence>
<name>A0A7E4VVF4_PANRE</name>
<reference evidence="3" key="2">
    <citation type="submission" date="2020-10" db="UniProtKB">
        <authorList>
            <consortium name="WormBaseParasite"/>
        </authorList>
    </citation>
    <scope>IDENTIFICATION</scope>
</reference>
<evidence type="ECO:0000256" key="1">
    <source>
        <dbReference type="SAM" id="SignalP"/>
    </source>
</evidence>
<protein>
    <submittedName>
        <fullName evidence="3">Secreted protein</fullName>
    </submittedName>
</protein>
<organism evidence="2 3">
    <name type="scientific">Panagrellus redivivus</name>
    <name type="common">Microworm</name>
    <dbReference type="NCBI Taxonomy" id="6233"/>
    <lineage>
        <taxon>Eukaryota</taxon>
        <taxon>Metazoa</taxon>
        <taxon>Ecdysozoa</taxon>
        <taxon>Nematoda</taxon>
        <taxon>Chromadorea</taxon>
        <taxon>Rhabditida</taxon>
        <taxon>Tylenchina</taxon>
        <taxon>Panagrolaimomorpha</taxon>
        <taxon>Panagrolaimoidea</taxon>
        <taxon>Panagrolaimidae</taxon>
        <taxon>Panagrellus</taxon>
    </lineage>
</organism>
<accession>A0A7E4VVF4</accession>
<reference evidence="2" key="1">
    <citation type="journal article" date="2013" name="Genetics">
        <title>The draft genome and transcriptome of Panagrellus redivivus are shaped by the harsh demands of a free-living lifestyle.</title>
        <authorList>
            <person name="Srinivasan J."/>
            <person name="Dillman A.R."/>
            <person name="Macchietto M.G."/>
            <person name="Heikkinen L."/>
            <person name="Lakso M."/>
            <person name="Fracchia K.M."/>
            <person name="Antoshechkin I."/>
            <person name="Mortazavi A."/>
            <person name="Wong G."/>
            <person name="Sternberg P.W."/>
        </authorList>
    </citation>
    <scope>NUCLEOTIDE SEQUENCE [LARGE SCALE GENOMIC DNA]</scope>
    <source>
        <strain evidence="2">MT8872</strain>
    </source>
</reference>
<feature type="chain" id="PRO_5028910638" evidence="1">
    <location>
        <begin position="20"/>
        <end position="94"/>
    </location>
</feature>
<dbReference type="Proteomes" id="UP000492821">
    <property type="component" value="Unassembled WGS sequence"/>
</dbReference>
<dbReference type="AlphaFoldDB" id="A0A7E4VVF4"/>
<dbReference type="WBParaSite" id="Pan_g3858.t1">
    <property type="protein sequence ID" value="Pan_g3858.t1"/>
    <property type="gene ID" value="Pan_g3858"/>
</dbReference>